<gene>
    <name evidence="1" type="ORF">BCR33DRAFT_500032</name>
</gene>
<sequence length="282" mass="31420">MAPSDPKKPRDLLWIEISPTEQSRVILATSPSDATNQTLTQSTLTLLTTLFSSTSVHKDRFIYALAGCLFSSESPTPFGGSRTKPGFTTFHGETPSQLLHYIVREAYRVQWTIRQLKALILVTASVNRIMELHFGGFKDEIDELMLKGIKKAGHCEWFGVVRVPEYMKHVDEEGVIVQSVGFVMPSLAMQAGSVSIEHKSDVTIGIYGMSVVQERSTVEAEKTFASSLIAPIITHREDVEYNNIGKDIVNVQLKGLSPKERFMIPAETNTDRAYQSDLKPNE</sequence>
<organism evidence="1 2">
    <name type="scientific">Rhizoclosmatium globosum</name>
    <dbReference type="NCBI Taxonomy" id="329046"/>
    <lineage>
        <taxon>Eukaryota</taxon>
        <taxon>Fungi</taxon>
        <taxon>Fungi incertae sedis</taxon>
        <taxon>Chytridiomycota</taxon>
        <taxon>Chytridiomycota incertae sedis</taxon>
        <taxon>Chytridiomycetes</taxon>
        <taxon>Chytridiales</taxon>
        <taxon>Chytriomycetaceae</taxon>
        <taxon>Rhizoclosmatium</taxon>
    </lineage>
</organism>
<evidence type="ECO:0000313" key="1">
    <source>
        <dbReference type="EMBL" id="ORY50985.1"/>
    </source>
</evidence>
<evidence type="ECO:0000313" key="2">
    <source>
        <dbReference type="Proteomes" id="UP000193642"/>
    </source>
</evidence>
<name>A0A1Y2CXC6_9FUNG</name>
<accession>A0A1Y2CXC6</accession>
<dbReference type="EMBL" id="MCGO01000006">
    <property type="protein sequence ID" value="ORY50985.1"/>
    <property type="molecule type" value="Genomic_DNA"/>
</dbReference>
<comment type="caution">
    <text evidence="1">The sequence shown here is derived from an EMBL/GenBank/DDBJ whole genome shotgun (WGS) entry which is preliminary data.</text>
</comment>
<proteinExistence type="predicted"/>
<dbReference type="AlphaFoldDB" id="A0A1Y2CXC6"/>
<reference evidence="1 2" key="1">
    <citation type="submission" date="2016-07" db="EMBL/GenBank/DDBJ databases">
        <title>Pervasive Adenine N6-methylation of Active Genes in Fungi.</title>
        <authorList>
            <consortium name="DOE Joint Genome Institute"/>
            <person name="Mondo S.J."/>
            <person name="Dannebaum R.O."/>
            <person name="Kuo R.C."/>
            <person name="Labutti K."/>
            <person name="Haridas S."/>
            <person name="Kuo A."/>
            <person name="Salamov A."/>
            <person name="Ahrendt S.R."/>
            <person name="Lipzen A."/>
            <person name="Sullivan W."/>
            <person name="Andreopoulos W.B."/>
            <person name="Clum A."/>
            <person name="Lindquist E."/>
            <person name="Daum C."/>
            <person name="Ramamoorthy G.K."/>
            <person name="Gryganskyi A."/>
            <person name="Culley D."/>
            <person name="Magnuson J.K."/>
            <person name="James T.Y."/>
            <person name="O'Malley M.A."/>
            <person name="Stajich J.E."/>
            <person name="Spatafora J.W."/>
            <person name="Visel A."/>
            <person name="Grigoriev I.V."/>
        </authorList>
    </citation>
    <scope>NUCLEOTIDE SEQUENCE [LARGE SCALE GENOMIC DNA]</scope>
    <source>
        <strain evidence="1 2">JEL800</strain>
    </source>
</reference>
<keyword evidence="2" id="KW-1185">Reference proteome</keyword>
<dbReference type="Proteomes" id="UP000193642">
    <property type="component" value="Unassembled WGS sequence"/>
</dbReference>
<protein>
    <submittedName>
        <fullName evidence="1">Uncharacterized protein</fullName>
    </submittedName>
</protein>